<dbReference type="PROSITE" id="PS51306">
    <property type="entry name" value="ASD1"/>
    <property type="match status" value="1"/>
</dbReference>
<dbReference type="GO" id="GO:0005874">
    <property type="term" value="C:microtubule"/>
    <property type="evidence" value="ECO:0007669"/>
    <property type="project" value="UniProtKB-KW"/>
</dbReference>
<evidence type="ECO:0000259" key="11">
    <source>
        <dbReference type="PROSITE" id="PS51307"/>
    </source>
</evidence>
<feature type="compositionally biased region" description="Polar residues" evidence="9">
    <location>
        <begin position="105"/>
        <end position="119"/>
    </location>
</feature>
<feature type="compositionally biased region" description="Low complexity" evidence="9">
    <location>
        <begin position="712"/>
        <end position="724"/>
    </location>
</feature>
<feature type="region of interest" description="Disordered" evidence="9">
    <location>
        <begin position="995"/>
        <end position="1025"/>
    </location>
</feature>
<dbReference type="GO" id="GO:0051015">
    <property type="term" value="F:actin filament binding"/>
    <property type="evidence" value="ECO:0007669"/>
    <property type="project" value="InterPro"/>
</dbReference>
<feature type="region of interest" description="Disordered" evidence="9">
    <location>
        <begin position="169"/>
        <end position="196"/>
    </location>
</feature>
<evidence type="ECO:0000313" key="12">
    <source>
        <dbReference type="Ensembl" id="ENSLLEP00000038413.1"/>
    </source>
</evidence>
<feature type="region of interest" description="Disordered" evidence="9">
    <location>
        <begin position="1104"/>
        <end position="1144"/>
    </location>
</feature>
<accession>A0A8C5WHG9</accession>
<dbReference type="GO" id="GO:0016324">
    <property type="term" value="C:apical plasma membrane"/>
    <property type="evidence" value="ECO:0007669"/>
    <property type="project" value="TreeGrafter"/>
</dbReference>
<proteinExistence type="inferred from homology"/>
<feature type="compositionally biased region" description="Polar residues" evidence="9">
    <location>
        <begin position="1082"/>
        <end position="1091"/>
    </location>
</feature>
<feature type="region of interest" description="Disordered" evidence="9">
    <location>
        <begin position="94"/>
        <end position="130"/>
    </location>
</feature>
<evidence type="ECO:0000256" key="7">
    <source>
        <dbReference type="PROSITE-ProRule" id="PRU00637"/>
    </source>
</evidence>
<dbReference type="Ensembl" id="ENSLLET00000039930.1">
    <property type="protein sequence ID" value="ENSLLEP00000038413.1"/>
    <property type="gene ID" value="ENSLLEG00000024367.1"/>
</dbReference>
<dbReference type="Pfam" id="PF08688">
    <property type="entry name" value="ASD1"/>
    <property type="match status" value="1"/>
</dbReference>
<dbReference type="Gene3D" id="6.10.250.3120">
    <property type="match status" value="1"/>
</dbReference>
<name>A0A8C5WHG9_9ANUR</name>
<dbReference type="InterPro" id="IPR014799">
    <property type="entry name" value="ASD2_dom"/>
</dbReference>
<dbReference type="PROSITE" id="PS51307">
    <property type="entry name" value="ASD2"/>
    <property type="match status" value="1"/>
</dbReference>
<feature type="coiled-coil region" evidence="8">
    <location>
        <begin position="1347"/>
        <end position="1377"/>
    </location>
</feature>
<comment type="similarity">
    <text evidence="2">Belongs to the shroom family.</text>
</comment>
<keyword evidence="4" id="KW-0493">Microtubule</keyword>
<dbReference type="Proteomes" id="UP000694569">
    <property type="component" value="Unplaced"/>
</dbReference>
<comment type="subcellular location">
    <subcellularLocation>
        <location evidence="1">Cytoplasm</location>
        <location evidence="1">Cytoskeleton</location>
    </subcellularLocation>
</comment>
<dbReference type="Pfam" id="PF08687">
    <property type="entry name" value="ASD2"/>
    <property type="match status" value="1"/>
</dbReference>
<feature type="compositionally biased region" description="Low complexity" evidence="9">
    <location>
        <begin position="520"/>
        <end position="530"/>
    </location>
</feature>
<feature type="compositionally biased region" description="Polar residues" evidence="9">
    <location>
        <begin position="1008"/>
        <end position="1025"/>
    </location>
</feature>
<dbReference type="GO" id="GO:0005912">
    <property type="term" value="C:adherens junction"/>
    <property type="evidence" value="ECO:0007669"/>
    <property type="project" value="TreeGrafter"/>
</dbReference>
<feature type="compositionally biased region" description="Basic and acidic residues" evidence="9">
    <location>
        <begin position="1114"/>
        <end position="1134"/>
    </location>
</feature>
<dbReference type="OrthoDB" id="10063560at2759"/>
<reference evidence="12" key="1">
    <citation type="submission" date="2025-08" db="UniProtKB">
        <authorList>
            <consortium name="Ensembl"/>
        </authorList>
    </citation>
    <scope>IDENTIFICATION</scope>
</reference>
<dbReference type="GO" id="GO:0007015">
    <property type="term" value="P:actin filament organization"/>
    <property type="evidence" value="ECO:0007669"/>
    <property type="project" value="TreeGrafter"/>
</dbReference>
<dbReference type="PANTHER" id="PTHR15012:SF37">
    <property type="entry name" value="PROTEIN SHROOM1"/>
    <property type="match status" value="1"/>
</dbReference>
<feature type="compositionally biased region" description="Basic and acidic residues" evidence="9">
    <location>
        <begin position="1066"/>
        <end position="1081"/>
    </location>
</feature>
<feature type="compositionally biased region" description="Basic and acidic residues" evidence="9">
    <location>
        <begin position="1046"/>
        <end position="1055"/>
    </location>
</feature>
<evidence type="ECO:0000256" key="8">
    <source>
        <dbReference type="SAM" id="Coils"/>
    </source>
</evidence>
<dbReference type="GeneTree" id="ENSGT00940000160656"/>
<dbReference type="GO" id="GO:0030864">
    <property type="term" value="C:cortical actin cytoskeleton"/>
    <property type="evidence" value="ECO:0007669"/>
    <property type="project" value="TreeGrafter"/>
</dbReference>
<reference evidence="12" key="2">
    <citation type="submission" date="2025-09" db="UniProtKB">
        <authorList>
            <consortium name="Ensembl"/>
        </authorList>
    </citation>
    <scope>IDENTIFICATION</scope>
</reference>
<evidence type="ECO:0000256" key="2">
    <source>
        <dbReference type="ARBA" id="ARBA00006469"/>
    </source>
</evidence>
<feature type="region of interest" description="Disordered" evidence="9">
    <location>
        <begin position="707"/>
        <end position="757"/>
    </location>
</feature>
<evidence type="ECO:0000256" key="1">
    <source>
        <dbReference type="ARBA" id="ARBA00004245"/>
    </source>
</evidence>
<keyword evidence="5 7" id="KW-0009">Actin-binding</keyword>
<dbReference type="GO" id="GO:0043296">
    <property type="term" value="C:apical junction complex"/>
    <property type="evidence" value="ECO:0007669"/>
    <property type="project" value="TreeGrafter"/>
</dbReference>
<evidence type="ECO:0000313" key="13">
    <source>
        <dbReference type="Proteomes" id="UP000694569"/>
    </source>
</evidence>
<feature type="domain" description="ASD1" evidence="10">
    <location>
        <begin position="540"/>
        <end position="642"/>
    </location>
</feature>
<feature type="region of interest" description="Disordered" evidence="9">
    <location>
        <begin position="920"/>
        <end position="959"/>
    </location>
</feature>
<sequence>MSSFSGAIERWSIADLRQPVNPDDYTPRISPAKSIATAVDSAYSSFSGSSYVADYQTSFQSDNYHLTDDQRSYMDSGYVKAVYNPSIVDNRAFSNDTFPDGRAYNSETSSRTGNISSFKSKSHGSPDECLSSQKQLDCSVTIREIDNLPVNGSSDNCLSPSHDVSHFSSEHKVSRHHRRSPNWVKDVPGSKERIQPPNLDRMVNHSFTRLSDNVPMVEESYLPNVLSTNLSEEINCTYDHKQFPCINKLDEDYFKQIDLELEERYSSNIHSNVGYTKQSEFHSGSDRSSKIMTRHSNEMSERLGVYDHKSGSWISMSIKENYSYDSKRTISDELMEISNIQSHTSQKKLLSQNIMDTDGDDHGRSDLRYKCLEAKNGQVSYQMPFENVNVLSLKTINPENAINEETKIHKDATIKTIPMLSPQLENAKPENNFCDLSSGKITKEATPMLYHLSGGCSNSFTSNPVKQTEQNHEPKAFKKLEPISTVEFTEFQINVKPLRKNRSQSHLVDLPNDPSNDDCTTGSLTSSTEESFMHDYREKLKVAQKKVLRETSFKRKDLQMSLPGRLKINPSKRPSIDHLRSYSLSSANNETKFVQPKTLVDANPKKTDTEKSNVSRIGGRKRITKEQRKLCYSEPEKLDHLGVQSSGFAWKEESPLLTQMKSSNPDMTALNVRCLDGKERTLSTTNVSKVELKQIQQNALMQYMERKTNQRLSSSSQSTLQSTSGMKRYERKSMPNQNERPSPTYLHRRSTGASSSYDATVTWGDRFSKNSQSVEEKCRTYLDQHTTEDKNYNEDYPLSACQKSKLLHAGQVSSGYRTSSTSALFNAQEFSSRLSVSEDNVFSESDRGSAARERGKSMDEIGTADIVRRSVMSQSSDQLYHIKEPLNLPGTESASNTSAVHQERLWVSTENALGNVPNQTSIEDFVRPPRSDVASSAWDRHSRPSRASAVSSTTETSISQEIPFSGALEKSTTLFPEDEVFSQAIAIRKELSSRASLVHQEDCRRPLTNRSPTPSSITVSDHLPLQNQMVTAPSSSSDILAKDLPENSNEVRDDTSDLLETQAVKRLSDPTEDREETKSEEPTSMSNSQQGELILLPPSQVNALQTSPSPVGQNEHKEYNDTDRVEPDACELKSSDPGGDETFPRVDVKQLEDDRHAELVKEIIAEDRSLADILKPLPVRESAMELMKSLFLLDMSEMERCRCRGHLKKDSNEISLSNKEPGLESASKLSSKTMLLLQKTSLPSAGEPHDGVTAKKLELISRIRSKLEELCEQRELLLSDISENLSDGKNMEAVVKEICKPNEYERYMMFIGDLEKVVSLLFCLSMRLARVENALSKIDDHTDAEEMQSLKERHNLLSRQREDAKDLKENLDRRERVVTGILSKYLRENQIQDHKHFVKLKTSFLIEQKNLDEKIKFHEEQLESLHNSIPP</sequence>
<evidence type="ECO:0000256" key="5">
    <source>
        <dbReference type="ARBA" id="ARBA00023203"/>
    </source>
</evidence>
<dbReference type="PANTHER" id="PTHR15012">
    <property type="entry name" value="APICAL PROTEIN/SHROOM-RELATED"/>
    <property type="match status" value="1"/>
</dbReference>
<keyword evidence="13" id="KW-1185">Reference proteome</keyword>
<keyword evidence="8" id="KW-0175">Coiled coil</keyword>
<evidence type="ECO:0000259" key="10">
    <source>
        <dbReference type="PROSITE" id="PS51306"/>
    </source>
</evidence>
<keyword evidence="6" id="KW-0206">Cytoskeleton</keyword>
<feature type="domain" description="ASD2" evidence="11">
    <location>
        <begin position="1157"/>
        <end position="1430"/>
    </location>
</feature>
<evidence type="ECO:0000256" key="4">
    <source>
        <dbReference type="ARBA" id="ARBA00022701"/>
    </source>
</evidence>
<dbReference type="InterPro" id="IPR027685">
    <property type="entry name" value="Shroom_fam"/>
</dbReference>
<evidence type="ECO:0000256" key="9">
    <source>
        <dbReference type="SAM" id="MobiDB-lite"/>
    </source>
</evidence>
<evidence type="ECO:0000256" key="6">
    <source>
        <dbReference type="ARBA" id="ARBA00023212"/>
    </source>
</evidence>
<organism evidence="12 13">
    <name type="scientific">Leptobrachium leishanense</name>
    <name type="common">Leishan spiny toad</name>
    <dbReference type="NCBI Taxonomy" id="445787"/>
    <lineage>
        <taxon>Eukaryota</taxon>
        <taxon>Metazoa</taxon>
        <taxon>Chordata</taxon>
        <taxon>Craniata</taxon>
        <taxon>Vertebrata</taxon>
        <taxon>Euteleostomi</taxon>
        <taxon>Amphibia</taxon>
        <taxon>Batrachia</taxon>
        <taxon>Anura</taxon>
        <taxon>Pelobatoidea</taxon>
        <taxon>Megophryidae</taxon>
        <taxon>Leptobrachium</taxon>
    </lineage>
</organism>
<feature type="region of interest" description="Disordered" evidence="9">
    <location>
        <begin position="1046"/>
        <end position="1091"/>
    </location>
</feature>
<dbReference type="InterPro" id="IPR014800">
    <property type="entry name" value="ASD1_dom"/>
</dbReference>
<evidence type="ECO:0000256" key="3">
    <source>
        <dbReference type="ARBA" id="ARBA00022490"/>
    </source>
</evidence>
<keyword evidence="3" id="KW-0963">Cytoplasm</keyword>
<protein>
    <submittedName>
        <fullName evidence="12">Uncharacterized protein</fullName>
    </submittedName>
</protein>
<feature type="region of interest" description="Disordered" evidence="9">
    <location>
        <begin position="505"/>
        <end position="530"/>
    </location>
</feature>